<keyword evidence="6 7" id="KW-0066">ATP synthesis</keyword>
<comment type="similarity">
    <text evidence="7">Belongs to the ATPase delta chain family.</text>
</comment>
<keyword evidence="5 7" id="KW-0472">Membrane</keyword>
<name>A0A4R8DRZ4_9BACT</name>
<dbReference type="PRINTS" id="PR00125">
    <property type="entry name" value="ATPASEDELTA"/>
</dbReference>
<evidence type="ECO:0000313" key="8">
    <source>
        <dbReference type="EMBL" id="TDX00137.1"/>
    </source>
</evidence>
<evidence type="ECO:0000256" key="4">
    <source>
        <dbReference type="ARBA" id="ARBA00023065"/>
    </source>
</evidence>
<dbReference type="RefSeq" id="WP_133991440.1">
    <property type="nucleotide sequence ID" value="NZ_SODV01000001.1"/>
</dbReference>
<gene>
    <name evidence="7" type="primary">atpH</name>
    <name evidence="8" type="ORF">EDB95_1154</name>
</gene>
<comment type="subcellular location">
    <subcellularLocation>
        <location evidence="7">Cell membrane</location>
        <topology evidence="7">Peripheral membrane protein</topology>
    </subcellularLocation>
    <subcellularLocation>
        <location evidence="1">Membrane</location>
    </subcellularLocation>
</comment>
<accession>A0A4R8DRZ4</accession>
<evidence type="ECO:0000256" key="6">
    <source>
        <dbReference type="ARBA" id="ARBA00023310"/>
    </source>
</evidence>
<dbReference type="Gene3D" id="1.10.520.20">
    <property type="entry name" value="N-terminal domain of the delta subunit of the F1F0-ATP synthase"/>
    <property type="match status" value="1"/>
</dbReference>
<dbReference type="PANTHER" id="PTHR11910">
    <property type="entry name" value="ATP SYNTHASE DELTA CHAIN"/>
    <property type="match status" value="1"/>
</dbReference>
<evidence type="ECO:0000313" key="9">
    <source>
        <dbReference type="Proteomes" id="UP000294498"/>
    </source>
</evidence>
<dbReference type="EMBL" id="SODV01000001">
    <property type="protein sequence ID" value="TDX00137.1"/>
    <property type="molecule type" value="Genomic_DNA"/>
</dbReference>
<evidence type="ECO:0000256" key="2">
    <source>
        <dbReference type="ARBA" id="ARBA00022448"/>
    </source>
</evidence>
<keyword evidence="3 7" id="KW-0375">Hydrogen ion transport</keyword>
<evidence type="ECO:0000256" key="1">
    <source>
        <dbReference type="ARBA" id="ARBA00004370"/>
    </source>
</evidence>
<keyword evidence="7" id="KW-0139">CF(1)</keyword>
<evidence type="ECO:0000256" key="3">
    <source>
        <dbReference type="ARBA" id="ARBA00022781"/>
    </source>
</evidence>
<dbReference type="GO" id="GO:0045259">
    <property type="term" value="C:proton-transporting ATP synthase complex"/>
    <property type="evidence" value="ECO:0007669"/>
    <property type="project" value="UniProtKB-KW"/>
</dbReference>
<protein>
    <recommendedName>
        <fullName evidence="7">ATP synthase subunit delta</fullName>
    </recommendedName>
    <alternativeName>
        <fullName evidence="7">ATP synthase F(1) sector subunit delta</fullName>
    </alternativeName>
    <alternativeName>
        <fullName evidence="7">F-type ATPase subunit delta</fullName>
        <shortName evidence="7">F-ATPase subunit delta</shortName>
    </alternativeName>
</protein>
<dbReference type="InterPro" id="IPR000711">
    <property type="entry name" value="ATPase_OSCP/dsu"/>
</dbReference>
<reference evidence="8 9" key="1">
    <citation type="submission" date="2019-03" db="EMBL/GenBank/DDBJ databases">
        <title>Genomic Encyclopedia of Type Strains, Phase IV (KMG-IV): sequencing the most valuable type-strain genomes for metagenomic binning, comparative biology and taxonomic classification.</title>
        <authorList>
            <person name="Goeker M."/>
        </authorList>
    </citation>
    <scope>NUCLEOTIDE SEQUENCE [LARGE SCALE GENOMIC DNA]</scope>
    <source>
        <strain evidence="8 9">DSM 100059</strain>
    </source>
</reference>
<evidence type="ECO:0000256" key="7">
    <source>
        <dbReference type="HAMAP-Rule" id="MF_01416"/>
    </source>
</evidence>
<dbReference type="InterPro" id="IPR026015">
    <property type="entry name" value="ATP_synth_OSCP/delta_N_sf"/>
</dbReference>
<dbReference type="Pfam" id="PF00213">
    <property type="entry name" value="OSCP"/>
    <property type="match status" value="1"/>
</dbReference>
<dbReference type="SUPFAM" id="SSF47928">
    <property type="entry name" value="N-terminal domain of the delta subunit of the F1F0-ATP synthase"/>
    <property type="match status" value="1"/>
</dbReference>
<comment type="caution">
    <text evidence="8">The sequence shown here is derived from an EMBL/GenBank/DDBJ whole genome shotgun (WGS) entry which is preliminary data.</text>
</comment>
<proteinExistence type="inferred from homology"/>
<keyword evidence="9" id="KW-1185">Reference proteome</keyword>
<keyword evidence="7" id="KW-1003">Cell membrane</keyword>
<dbReference type="GO" id="GO:0046933">
    <property type="term" value="F:proton-transporting ATP synthase activity, rotational mechanism"/>
    <property type="evidence" value="ECO:0007669"/>
    <property type="project" value="UniProtKB-UniRule"/>
</dbReference>
<dbReference type="OrthoDB" id="9802471at2"/>
<dbReference type="HAMAP" id="MF_01416">
    <property type="entry name" value="ATP_synth_delta_bact"/>
    <property type="match status" value="1"/>
</dbReference>
<comment type="function">
    <text evidence="7">This protein is part of the stalk that links CF(0) to CF(1). It either transmits conformational changes from CF(0) to CF(1) or is implicated in proton conduction.</text>
</comment>
<dbReference type="AlphaFoldDB" id="A0A4R8DRZ4"/>
<keyword evidence="2 7" id="KW-0813">Transport</keyword>
<comment type="function">
    <text evidence="7">F(1)F(0) ATP synthase produces ATP from ADP in the presence of a proton or sodium gradient. F-type ATPases consist of two structural domains, F(1) containing the extramembraneous catalytic core and F(0) containing the membrane proton channel, linked together by a central stalk and a peripheral stalk. During catalysis, ATP synthesis in the catalytic domain of F(1) is coupled via a rotary mechanism of the central stalk subunits to proton translocation.</text>
</comment>
<keyword evidence="4 7" id="KW-0406">Ion transport</keyword>
<dbReference type="GO" id="GO:0005886">
    <property type="term" value="C:plasma membrane"/>
    <property type="evidence" value="ECO:0007669"/>
    <property type="project" value="UniProtKB-SubCell"/>
</dbReference>
<dbReference type="NCBIfam" id="TIGR01145">
    <property type="entry name" value="ATP_synt_delta"/>
    <property type="match status" value="1"/>
</dbReference>
<dbReference type="Proteomes" id="UP000294498">
    <property type="component" value="Unassembled WGS sequence"/>
</dbReference>
<sequence length="187" mass="20863">MSLRVATRYAQSLIDLAVEKNSLEQVREDMEYWQAVCRESRDLVLMLQSPVIHGDKKLAVLRKVGGAHLGAFTGAFVDLLVRKGRENDFPEIIDAFLEQYNTLKGIHVVRLTTATPVGEGVQQALKDKLKSNLALDNIVLETAVDDALVGGFTLEFDGKMVDASVARDLRDIRKQFTENIYVSKISK</sequence>
<evidence type="ECO:0000256" key="5">
    <source>
        <dbReference type="ARBA" id="ARBA00023136"/>
    </source>
</evidence>
<organism evidence="8 9">
    <name type="scientific">Dinghuibacter silviterrae</name>
    <dbReference type="NCBI Taxonomy" id="1539049"/>
    <lineage>
        <taxon>Bacteria</taxon>
        <taxon>Pseudomonadati</taxon>
        <taxon>Bacteroidota</taxon>
        <taxon>Chitinophagia</taxon>
        <taxon>Chitinophagales</taxon>
        <taxon>Chitinophagaceae</taxon>
        <taxon>Dinghuibacter</taxon>
    </lineage>
</organism>